<evidence type="ECO:0000256" key="7">
    <source>
        <dbReference type="ARBA" id="ARBA00022679"/>
    </source>
</evidence>
<evidence type="ECO:0000256" key="6">
    <source>
        <dbReference type="ARBA" id="ARBA00022676"/>
    </source>
</evidence>
<dbReference type="PANTHER" id="PTHR10788:SF106">
    <property type="entry name" value="BCDNA.GH08860"/>
    <property type="match status" value="1"/>
</dbReference>
<dbReference type="GO" id="GO:0003825">
    <property type="term" value="F:alpha,alpha-trehalose-phosphate synthase (UDP-forming) activity"/>
    <property type="evidence" value="ECO:0007669"/>
    <property type="project" value="UniProtKB-EC"/>
</dbReference>
<keyword evidence="11" id="KW-1185">Reference proteome</keyword>
<evidence type="ECO:0000256" key="5">
    <source>
        <dbReference type="ARBA" id="ARBA00018539"/>
    </source>
</evidence>
<dbReference type="RefSeq" id="WP_379953840.1">
    <property type="nucleotide sequence ID" value="NZ_JAUYVI010000001.1"/>
</dbReference>
<comment type="pathway">
    <text evidence="1 9">Glycan biosynthesis; trehalose biosynthesis.</text>
</comment>
<evidence type="ECO:0000256" key="2">
    <source>
        <dbReference type="ARBA" id="ARBA00008799"/>
    </source>
</evidence>
<dbReference type="CDD" id="cd03788">
    <property type="entry name" value="GT20_TPS"/>
    <property type="match status" value="1"/>
</dbReference>
<comment type="similarity">
    <text evidence="2 9">Belongs to the glycosyltransferase 20 family.</text>
</comment>
<evidence type="ECO:0000256" key="1">
    <source>
        <dbReference type="ARBA" id="ARBA00005199"/>
    </source>
</evidence>
<dbReference type="SUPFAM" id="SSF53756">
    <property type="entry name" value="UDP-Glycosyltransferase/glycogen phosphorylase"/>
    <property type="match status" value="1"/>
</dbReference>
<dbReference type="PANTHER" id="PTHR10788">
    <property type="entry name" value="TREHALOSE-6-PHOSPHATE SYNTHASE"/>
    <property type="match status" value="1"/>
</dbReference>
<dbReference type="NCBIfam" id="TIGR02400">
    <property type="entry name" value="trehalose_OtsA"/>
    <property type="match status" value="1"/>
</dbReference>
<dbReference type="InterPro" id="IPR001830">
    <property type="entry name" value="Glyco_trans_20"/>
</dbReference>
<name>A0ABU0YIG2_9PROT</name>
<accession>A0ABU0YIG2</accession>
<evidence type="ECO:0000256" key="4">
    <source>
        <dbReference type="ARBA" id="ARBA00012538"/>
    </source>
</evidence>
<evidence type="ECO:0000256" key="9">
    <source>
        <dbReference type="RuleBase" id="RU362045"/>
    </source>
</evidence>
<comment type="caution">
    <text evidence="10">The sequence shown here is derived from an EMBL/GenBank/DDBJ whole genome shotgun (WGS) entry which is preliminary data.</text>
</comment>
<keyword evidence="7 9" id="KW-0808">Transferase</keyword>
<comment type="function">
    <text evidence="9">Probably involved in the osmoprotection via the biosynthesis of trehalose. Catalyzes the transfer of glucose from UDP-alpha-D-glucose (UDP-Glc) to D-glucose 6-phosphate (Glc-6-P) to form trehalose-6-phosphate. Acts with retention of the anomeric configuration of the UDP-sugar donor.</text>
</comment>
<proteinExistence type="inferred from homology"/>
<evidence type="ECO:0000313" key="10">
    <source>
        <dbReference type="EMBL" id="MDQ7246448.1"/>
    </source>
</evidence>
<dbReference type="Pfam" id="PF00982">
    <property type="entry name" value="Glyco_transf_20"/>
    <property type="match status" value="1"/>
</dbReference>
<evidence type="ECO:0000256" key="8">
    <source>
        <dbReference type="ARBA" id="ARBA00048039"/>
    </source>
</evidence>
<comment type="catalytic activity">
    <reaction evidence="8 9">
        <text>D-glucose 6-phosphate + UDP-alpha-D-glucose = alpha,alpha-trehalose 6-phosphate + UDP + H(+)</text>
        <dbReference type="Rhea" id="RHEA:18889"/>
        <dbReference type="ChEBI" id="CHEBI:15378"/>
        <dbReference type="ChEBI" id="CHEBI:58223"/>
        <dbReference type="ChEBI" id="CHEBI:58429"/>
        <dbReference type="ChEBI" id="CHEBI:58885"/>
        <dbReference type="ChEBI" id="CHEBI:61548"/>
        <dbReference type="EC" id="2.4.1.15"/>
    </reaction>
</comment>
<evidence type="ECO:0000256" key="3">
    <source>
        <dbReference type="ARBA" id="ARBA00011881"/>
    </source>
</evidence>
<evidence type="ECO:0000313" key="11">
    <source>
        <dbReference type="Proteomes" id="UP001230156"/>
    </source>
</evidence>
<dbReference type="Gene3D" id="3.40.50.2000">
    <property type="entry name" value="Glycogen Phosphorylase B"/>
    <property type="match status" value="2"/>
</dbReference>
<dbReference type="Proteomes" id="UP001230156">
    <property type="component" value="Unassembled WGS sequence"/>
</dbReference>
<dbReference type="EMBL" id="JAUYVI010000001">
    <property type="protein sequence ID" value="MDQ7246448.1"/>
    <property type="molecule type" value="Genomic_DNA"/>
</dbReference>
<organism evidence="10 11">
    <name type="scientific">Dongia sedimenti</name>
    <dbReference type="NCBI Taxonomy" id="3064282"/>
    <lineage>
        <taxon>Bacteria</taxon>
        <taxon>Pseudomonadati</taxon>
        <taxon>Pseudomonadota</taxon>
        <taxon>Alphaproteobacteria</taxon>
        <taxon>Rhodospirillales</taxon>
        <taxon>Dongiaceae</taxon>
        <taxon>Dongia</taxon>
    </lineage>
</organism>
<reference evidence="11" key="1">
    <citation type="submission" date="2023-08" db="EMBL/GenBank/DDBJ databases">
        <title>Rhodospirillaceae gen. nov., a novel taxon isolated from the Yangtze River Yuezi River estuary sludge.</title>
        <authorList>
            <person name="Ruan L."/>
        </authorList>
    </citation>
    <scope>NUCLEOTIDE SEQUENCE [LARGE SCALE GENOMIC DNA]</scope>
    <source>
        <strain evidence="11">R-7</strain>
    </source>
</reference>
<comment type="subunit">
    <text evidence="3 9">Homotetramer.</text>
</comment>
<keyword evidence="6 9" id="KW-0328">Glycosyltransferase</keyword>
<dbReference type="InterPro" id="IPR012766">
    <property type="entry name" value="Trehalose_OtsA"/>
</dbReference>
<dbReference type="EC" id="2.4.1.15" evidence="4 9"/>
<sequence>MTRLIVVSNRVAMPRDRAARAGGLAVGVLSALKRSGGMWFGWSGETSESPAPQPKVVKSGGITYATIDFTADEFDAYYNGYCNSTLWPLLHYRLGLVEHSRQNQDAYMRINARFADHLATLVRPGDVIWIHDYQLMALPGELRLRGLRNRIGFFLHIPLPGPEIFCALPAHKQLMGSLAEADLVGFQTESDLRAFRDYALYEAGGSQRPDGAIEMFGRRLRAGVFPIGIDVEEMKALAVEAENDEEVRRLADSISSRQLIIGVDRLDYSKGILNRIDAVGELLTTRPDYRNRITFVQIAAPSRIDVARYKKLRREIEGCAGRVNGKHAEIDWVPIRYLNRVFPRRQLAGFYRVARVGLVTPLRDGMNLVAKEYVAAQNPSDPGVLVLSRFAGAARDMKGAIIVNPFDQVEMAEALDQALRMPLPERQERWRKLMGALQRNDLATWSDSFLDTLNTSERAAA</sequence>
<protein>
    <recommendedName>
        <fullName evidence="5 9">Trehalose-6-phosphate synthase</fullName>
        <ecNumber evidence="4 9">2.4.1.15</ecNumber>
    </recommendedName>
    <alternativeName>
        <fullName evidence="9">Osmoregulatory trehalose synthesis protein A</fullName>
    </alternativeName>
    <alternativeName>
        <fullName evidence="9">UDP-glucose-glucosephosphate glucosyltransferase</fullName>
    </alternativeName>
</protein>
<gene>
    <name evidence="10" type="primary">otsA</name>
    <name evidence="10" type="ORF">Q8A70_02165</name>
</gene>